<feature type="region of interest" description="Disordered" evidence="4">
    <location>
        <begin position="46"/>
        <end position="68"/>
    </location>
</feature>
<accession>G0W7T2</accession>
<dbReference type="InterPro" id="IPR000504">
    <property type="entry name" value="RRM_dom"/>
</dbReference>
<dbReference type="PROSITE" id="PS50102">
    <property type="entry name" value="RRM"/>
    <property type="match status" value="3"/>
</dbReference>
<gene>
    <name evidence="6" type="primary">NDAI0C01820</name>
    <name evidence="6" type="ordered locus">NDAI_0C01820</name>
</gene>
<evidence type="ECO:0000256" key="2">
    <source>
        <dbReference type="ARBA" id="ARBA00022884"/>
    </source>
</evidence>
<dbReference type="FunFam" id="3.30.70.330:FF:000065">
    <property type="entry name" value="mRNA binding post-transcriptional regulator"/>
    <property type="match status" value="1"/>
</dbReference>
<dbReference type="InterPro" id="IPR050825">
    <property type="entry name" value="RBM42_RBP45_47-like"/>
</dbReference>
<feature type="domain" description="RRM" evidence="5">
    <location>
        <begin position="172"/>
        <end position="251"/>
    </location>
</feature>
<dbReference type="Gene3D" id="3.30.70.330">
    <property type="match status" value="3"/>
</dbReference>
<evidence type="ECO:0000256" key="4">
    <source>
        <dbReference type="SAM" id="MobiDB-lite"/>
    </source>
</evidence>
<feature type="region of interest" description="Disordered" evidence="4">
    <location>
        <begin position="1"/>
        <end position="24"/>
    </location>
</feature>
<dbReference type="OrthoDB" id="446113at2759"/>
<reference evidence="6 7" key="1">
    <citation type="journal article" date="2011" name="Proc. Natl. Acad. Sci. U.S.A.">
        <title>Evolutionary erosion of yeast sex chromosomes by mating-type switching accidents.</title>
        <authorList>
            <person name="Gordon J.L."/>
            <person name="Armisen D."/>
            <person name="Proux-Wera E."/>
            <person name="Oheigeartaigh S.S."/>
            <person name="Byrne K.P."/>
            <person name="Wolfe K.H."/>
        </authorList>
    </citation>
    <scope>NUCLEOTIDE SEQUENCE [LARGE SCALE GENOMIC DNA]</scope>
    <source>
        <strain evidence="7">ATCC 10597 / BCRC 20456 / CBS 421 / NBRC 0211 / NRRL Y-12639</strain>
    </source>
</reference>
<dbReference type="OMA" id="VRIFKMQ"/>
<dbReference type="EMBL" id="HE580269">
    <property type="protein sequence ID" value="CCD23843.1"/>
    <property type="molecule type" value="Genomic_DNA"/>
</dbReference>
<dbReference type="GeneID" id="11496778"/>
<dbReference type="GO" id="GO:0000243">
    <property type="term" value="C:commitment complex"/>
    <property type="evidence" value="ECO:0007669"/>
    <property type="project" value="EnsemblFungi"/>
</dbReference>
<keyword evidence="1" id="KW-0677">Repeat</keyword>
<dbReference type="AlphaFoldDB" id="G0W7T2"/>
<dbReference type="InterPro" id="IPR012677">
    <property type="entry name" value="Nucleotide-bd_a/b_plait_sf"/>
</dbReference>
<dbReference type="CDD" id="cd12611">
    <property type="entry name" value="RRM1_NGR1_NAM8_like"/>
    <property type="match status" value="1"/>
</dbReference>
<feature type="region of interest" description="Disordered" evidence="4">
    <location>
        <begin position="272"/>
        <end position="291"/>
    </location>
</feature>
<dbReference type="STRING" id="1071378.G0W7T2"/>
<keyword evidence="7" id="KW-1185">Reference proteome</keyword>
<dbReference type="SUPFAM" id="SSF54928">
    <property type="entry name" value="RNA-binding domain, RBD"/>
    <property type="match status" value="3"/>
</dbReference>
<keyword evidence="2 3" id="KW-0694">RNA-binding</keyword>
<dbReference type="GO" id="GO:0005685">
    <property type="term" value="C:U1 snRNP"/>
    <property type="evidence" value="ECO:0007669"/>
    <property type="project" value="EnsemblFungi"/>
</dbReference>
<feature type="domain" description="RRM" evidence="5">
    <location>
        <begin position="70"/>
        <end position="151"/>
    </location>
</feature>
<evidence type="ECO:0000313" key="6">
    <source>
        <dbReference type="EMBL" id="CCD23843.1"/>
    </source>
</evidence>
<evidence type="ECO:0000259" key="5">
    <source>
        <dbReference type="PROSITE" id="PS50102"/>
    </source>
</evidence>
<dbReference type="CDD" id="cd12346">
    <property type="entry name" value="RRM3_NGR1_NAM8_like"/>
    <property type="match status" value="1"/>
</dbReference>
<protein>
    <recommendedName>
        <fullName evidence="5">RRM domain-containing protein</fullName>
    </recommendedName>
</protein>
<dbReference type="RefSeq" id="XP_003669086.1">
    <property type="nucleotide sequence ID" value="XM_003669038.1"/>
</dbReference>
<evidence type="ECO:0000256" key="3">
    <source>
        <dbReference type="PROSITE-ProRule" id="PRU00176"/>
    </source>
</evidence>
<feature type="domain" description="RRM" evidence="5">
    <location>
        <begin position="326"/>
        <end position="398"/>
    </location>
</feature>
<proteinExistence type="predicted"/>
<dbReference type="InterPro" id="IPR035979">
    <property type="entry name" value="RBD_domain_sf"/>
</dbReference>
<dbReference type="eggNOG" id="KOG0118">
    <property type="taxonomic scope" value="Eukaryota"/>
</dbReference>
<name>G0W7T2_NAUDC</name>
<sequence>MSFNQYQNYSRNVRPENSTYGETNYQRSNASYDYTRQQLQLQQQQPSVITSSPYVSSSSSSSSDPRNKKTQIYMGELDPTWTEATIKSIWKSLGEELINVKLIWNKNLGLNQGYCFIEFPSEQHASNALLKNGINIPEFPRKKVKLNWTSSSSASLQGSSNSGQVPSTSTNYSVFVGDLAANVTEGQLFDLFISRFQSTCHAKIVHDPVTRASKCYGFVKFNDLRDQQRALVEMQGIFLNGRAIKIGTTTGGSAHTNTDNNALAPNIANSGGKSRFQGTTTNSPSSPANIGRGNTSNYRLTSLSSQFIFPVQQQPPLNHFTDPNNTTVFVGGLSSMVTEEQLRHCFQPFGTIIYVKIPIGKGCGFVQYFDRISAETAILRMQGFPIGNSRIRLSWGRSSRQQGQALAQPVLQEPIYGYVPNPDVPNTFNSTNTSNIDRNNYLPGFQELRYSNLPTNDTISNHNNSIIDNNVTTQNDISKNGISAYDRLERGSNGFTFI</sequence>
<organism evidence="6 7">
    <name type="scientific">Naumovozyma dairenensis (strain ATCC 10597 / BCRC 20456 / CBS 421 / NBRC 0211 / NRRL Y-12639)</name>
    <name type="common">Saccharomyces dairenensis</name>
    <dbReference type="NCBI Taxonomy" id="1071378"/>
    <lineage>
        <taxon>Eukaryota</taxon>
        <taxon>Fungi</taxon>
        <taxon>Dikarya</taxon>
        <taxon>Ascomycota</taxon>
        <taxon>Saccharomycotina</taxon>
        <taxon>Saccharomycetes</taxon>
        <taxon>Saccharomycetales</taxon>
        <taxon>Saccharomycetaceae</taxon>
        <taxon>Naumovozyma</taxon>
    </lineage>
</organism>
<dbReference type="PANTHER" id="PTHR47640">
    <property type="entry name" value="TRNA SELENOCYSTEINE 1-ASSOCIATED PROTEIN 1-RELATED-RELATED"/>
    <property type="match status" value="1"/>
</dbReference>
<dbReference type="Pfam" id="PF00076">
    <property type="entry name" value="RRM_1"/>
    <property type="match status" value="3"/>
</dbReference>
<evidence type="ECO:0000256" key="1">
    <source>
        <dbReference type="ARBA" id="ARBA00022737"/>
    </source>
</evidence>
<dbReference type="KEGG" id="ndi:NDAI_0C01820"/>
<dbReference type="GO" id="GO:0048026">
    <property type="term" value="P:positive regulation of mRNA splicing, via spliceosome"/>
    <property type="evidence" value="ECO:0007669"/>
    <property type="project" value="EnsemblFungi"/>
</dbReference>
<feature type="compositionally biased region" description="Low complexity" evidence="4">
    <location>
        <begin position="46"/>
        <end position="63"/>
    </location>
</feature>
<dbReference type="GO" id="GO:0071004">
    <property type="term" value="C:U2-type prespliceosome"/>
    <property type="evidence" value="ECO:0007669"/>
    <property type="project" value="EnsemblFungi"/>
</dbReference>
<dbReference type="PANTHER" id="PTHR47640:SF10">
    <property type="entry name" value="TRNA SELENOCYSTEINE 1-ASSOCIATED PROTEIN 1-RELATED"/>
    <property type="match status" value="1"/>
</dbReference>
<dbReference type="GO" id="GO:0005829">
    <property type="term" value="C:cytosol"/>
    <property type="evidence" value="ECO:0007669"/>
    <property type="project" value="TreeGrafter"/>
</dbReference>
<dbReference type="Proteomes" id="UP000000689">
    <property type="component" value="Chromosome 3"/>
</dbReference>
<dbReference type="GO" id="GO:0003729">
    <property type="term" value="F:mRNA binding"/>
    <property type="evidence" value="ECO:0007669"/>
    <property type="project" value="EnsemblFungi"/>
</dbReference>
<evidence type="ECO:0000313" key="7">
    <source>
        <dbReference type="Proteomes" id="UP000000689"/>
    </source>
</evidence>
<dbReference type="SMART" id="SM00360">
    <property type="entry name" value="RRM"/>
    <property type="match status" value="3"/>
</dbReference>
<dbReference type="GO" id="GO:0006376">
    <property type="term" value="P:mRNA splice site recognition"/>
    <property type="evidence" value="ECO:0007669"/>
    <property type="project" value="EnsemblFungi"/>
</dbReference>
<dbReference type="HOGENOM" id="CLU_016304_7_0_1"/>